<evidence type="ECO:0000313" key="19">
    <source>
        <dbReference type="Proteomes" id="UP001197328"/>
    </source>
</evidence>
<evidence type="ECO:0000256" key="11">
    <source>
        <dbReference type="ARBA" id="ARBA00023136"/>
    </source>
</evidence>
<feature type="transmembrane region" description="Helical" evidence="17">
    <location>
        <begin position="55"/>
        <end position="79"/>
    </location>
</feature>
<keyword evidence="13 17" id="KW-0753">Steroid metabolism</keyword>
<sequence length="114" mass="13715">MAGDTKIRKSFPYLPYQVLENPKYIKCANGSVLLTDGWYKYARKLHYTADWCQSLSWGLICGFNSVFPWFFPVFFFVVLIHRCHRDIRKCRKKYGADWDKYIKECPYVFIPYVF</sequence>
<keyword evidence="8 17" id="KW-0560">Oxidoreductase</keyword>
<keyword evidence="6 17" id="KW-0752">Steroid biosynthesis</keyword>
<protein>
    <recommendedName>
        <fullName evidence="15 17">Delta(24(24(1)))-sterol reductase</fullName>
        <ecNumber evidence="15 17">1.3.1.71</ecNumber>
    </recommendedName>
    <alternativeName>
        <fullName evidence="17">C-24(28) sterol reductase</fullName>
    </alternativeName>
    <alternativeName>
        <fullName evidence="17">Sterol Delta(24(28))-reductase</fullName>
    </alternativeName>
</protein>
<evidence type="ECO:0000256" key="2">
    <source>
        <dbReference type="ARBA" id="ARBA00005402"/>
    </source>
</evidence>
<keyword evidence="12 17" id="KW-1207">Sterol metabolism</keyword>
<evidence type="ECO:0000256" key="10">
    <source>
        <dbReference type="ARBA" id="ARBA00023098"/>
    </source>
</evidence>
<dbReference type="InterPro" id="IPR001171">
    <property type="entry name" value="ERG24_DHCR-like"/>
</dbReference>
<dbReference type="Proteomes" id="UP001197328">
    <property type="component" value="Unassembled WGS sequence"/>
</dbReference>
<evidence type="ECO:0000313" key="18">
    <source>
        <dbReference type="EMBL" id="KAG7850323.1"/>
    </source>
</evidence>
<evidence type="ECO:0000256" key="1">
    <source>
        <dbReference type="ARBA" id="ARBA00004141"/>
    </source>
</evidence>
<evidence type="ECO:0000256" key="16">
    <source>
        <dbReference type="ARBA" id="ARBA00048918"/>
    </source>
</evidence>
<name>A0ABQ7RZ15_PICAN</name>
<comment type="catalytic activity">
    <reaction evidence="16">
        <text>ergosterol + NADP(+) = ergosta-5,7,22,24(28)-tetraen-3beta-ol + NADPH + H(+)</text>
        <dbReference type="Rhea" id="RHEA:18501"/>
        <dbReference type="ChEBI" id="CHEBI:15378"/>
        <dbReference type="ChEBI" id="CHEBI:16933"/>
        <dbReference type="ChEBI" id="CHEBI:18249"/>
        <dbReference type="ChEBI" id="CHEBI:57783"/>
        <dbReference type="ChEBI" id="CHEBI:58349"/>
        <dbReference type="EC" id="1.3.1.71"/>
    </reaction>
    <physiologicalReaction direction="right-to-left" evidence="16">
        <dbReference type="Rhea" id="RHEA:18503"/>
    </physiologicalReaction>
</comment>
<keyword evidence="7 17" id="KW-1133">Transmembrane helix</keyword>
<comment type="similarity">
    <text evidence="2 17">Belongs to the ERG4/ERG24 family.</text>
</comment>
<evidence type="ECO:0000256" key="8">
    <source>
        <dbReference type="ARBA" id="ARBA00023002"/>
    </source>
</evidence>
<evidence type="ECO:0000256" key="15">
    <source>
        <dbReference type="ARBA" id="ARBA00038892"/>
    </source>
</evidence>
<evidence type="ECO:0000256" key="17">
    <source>
        <dbReference type="RuleBase" id="RU369120"/>
    </source>
</evidence>
<dbReference type="EMBL" id="JAHLVD010000004">
    <property type="protein sequence ID" value="KAG7850323.1"/>
    <property type="molecule type" value="Genomic_DNA"/>
</dbReference>
<dbReference type="Pfam" id="PF01222">
    <property type="entry name" value="ERG4_ERG24"/>
    <property type="match status" value="1"/>
</dbReference>
<dbReference type="PROSITE" id="PS01018">
    <property type="entry name" value="STEROL_REDUCT_2"/>
    <property type="match status" value="1"/>
</dbReference>
<evidence type="ECO:0000256" key="9">
    <source>
        <dbReference type="ARBA" id="ARBA00023011"/>
    </source>
</evidence>
<proteinExistence type="inferred from homology"/>
<evidence type="ECO:0000256" key="3">
    <source>
        <dbReference type="ARBA" id="ARBA00022516"/>
    </source>
</evidence>
<evidence type="ECO:0000256" key="7">
    <source>
        <dbReference type="ARBA" id="ARBA00022989"/>
    </source>
</evidence>
<accession>A0ABQ7RZ15</accession>
<evidence type="ECO:0000256" key="13">
    <source>
        <dbReference type="ARBA" id="ARBA00023221"/>
    </source>
</evidence>
<keyword evidence="3 17" id="KW-0444">Lipid biosynthesis</keyword>
<evidence type="ECO:0000256" key="12">
    <source>
        <dbReference type="ARBA" id="ARBA00023166"/>
    </source>
</evidence>
<organism evidence="18 19">
    <name type="scientific">Pichia angusta</name>
    <name type="common">Yeast</name>
    <name type="synonym">Hansenula polymorpha</name>
    <dbReference type="NCBI Taxonomy" id="870730"/>
    <lineage>
        <taxon>Eukaryota</taxon>
        <taxon>Fungi</taxon>
        <taxon>Dikarya</taxon>
        <taxon>Ascomycota</taxon>
        <taxon>Saccharomycotina</taxon>
        <taxon>Pichiomycetes</taxon>
        <taxon>Pichiales</taxon>
        <taxon>Pichiaceae</taxon>
        <taxon>Ogataea</taxon>
    </lineage>
</organism>
<comment type="caution">
    <text evidence="17">Lacks conserved residue(s) required for the propagation of feature annotation.</text>
</comment>
<reference evidence="18 19" key="1">
    <citation type="journal article" date="2021" name="G3 (Bethesda)">
        <title>Genomic diversity, chromosomal rearrangements, and interspecies hybridization in the ogataea polymorpha species complex.</title>
        <authorList>
            <person name="Hanson S.J."/>
            <person name="Cinneide E.O."/>
            <person name="Salzberg L.I."/>
            <person name="Wolfe K.H."/>
            <person name="McGowan J."/>
            <person name="Fitzpatrick D.A."/>
            <person name="Matlin K."/>
        </authorList>
    </citation>
    <scope>NUCLEOTIDE SEQUENCE [LARGE SCALE GENOMIC DNA]</scope>
    <source>
        <strain evidence="18">51-138</strain>
    </source>
</reference>
<dbReference type="PANTHER" id="PTHR21257">
    <property type="entry name" value="DELTA(14)-STEROL REDUCTASE"/>
    <property type="match status" value="1"/>
</dbReference>
<keyword evidence="11 17" id="KW-0472">Membrane</keyword>
<evidence type="ECO:0000256" key="14">
    <source>
        <dbReference type="ARBA" id="ARBA00029435"/>
    </source>
</evidence>
<comment type="caution">
    <text evidence="18">The sequence shown here is derived from an EMBL/GenBank/DDBJ whole genome shotgun (WGS) entry which is preliminary data.</text>
</comment>
<dbReference type="InterPro" id="IPR018083">
    <property type="entry name" value="Sterol_reductase_CS"/>
</dbReference>
<dbReference type="Gene3D" id="1.20.120.1630">
    <property type="match status" value="1"/>
</dbReference>
<gene>
    <name evidence="18" type="ORF">KL940_001883</name>
</gene>
<comment type="pathway">
    <text evidence="14 17">Steroid metabolism; ergosterol biosynthesis.</text>
</comment>
<dbReference type="PANTHER" id="PTHR21257:SF31">
    <property type="entry name" value="DELTA(24(24(1)))-STEROL REDUCTASE ERG4"/>
    <property type="match status" value="1"/>
</dbReference>
<evidence type="ECO:0000256" key="4">
    <source>
        <dbReference type="ARBA" id="ARBA00022692"/>
    </source>
</evidence>
<keyword evidence="5" id="KW-0521">NADP</keyword>
<keyword evidence="10 17" id="KW-0443">Lipid metabolism</keyword>
<evidence type="ECO:0000256" key="6">
    <source>
        <dbReference type="ARBA" id="ARBA00022955"/>
    </source>
</evidence>
<keyword evidence="19" id="KW-1185">Reference proteome</keyword>
<comment type="subcellular location">
    <subcellularLocation>
        <location evidence="1">Membrane</location>
        <topology evidence="1">Multi-pass membrane protein</topology>
    </subcellularLocation>
</comment>
<evidence type="ECO:0000256" key="5">
    <source>
        <dbReference type="ARBA" id="ARBA00022857"/>
    </source>
</evidence>
<keyword evidence="9 17" id="KW-0756">Sterol biosynthesis</keyword>
<dbReference type="EC" id="1.3.1.71" evidence="15 17"/>
<keyword evidence="4 17" id="KW-0812">Transmembrane</keyword>